<dbReference type="EMBL" id="JAAKYA010000014">
    <property type="protein sequence ID" value="NGO38273.1"/>
    <property type="molecule type" value="Genomic_DNA"/>
</dbReference>
<dbReference type="InterPro" id="IPR011044">
    <property type="entry name" value="Quino_amine_DH_bsu"/>
</dbReference>
<feature type="chain" id="PRO_5027059316" description="YncE family protein" evidence="1">
    <location>
        <begin position="24"/>
        <end position="333"/>
    </location>
</feature>
<evidence type="ECO:0000256" key="1">
    <source>
        <dbReference type="SAM" id="SignalP"/>
    </source>
</evidence>
<dbReference type="Gene3D" id="2.130.10.10">
    <property type="entry name" value="YVTN repeat-like/Quinoprotein amine dehydrogenase"/>
    <property type="match status" value="2"/>
</dbReference>
<gene>
    <name evidence="2" type="ORF">G4L39_02530</name>
</gene>
<feature type="signal peptide" evidence="1">
    <location>
        <begin position="1"/>
        <end position="23"/>
    </location>
</feature>
<organism evidence="2 3">
    <name type="scientific">Limisphaera ngatamarikiensis</name>
    <dbReference type="NCBI Taxonomy" id="1324935"/>
    <lineage>
        <taxon>Bacteria</taxon>
        <taxon>Pseudomonadati</taxon>
        <taxon>Verrucomicrobiota</taxon>
        <taxon>Verrucomicrobiia</taxon>
        <taxon>Limisphaerales</taxon>
        <taxon>Limisphaeraceae</taxon>
        <taxon>Limisphaera</taxon>
    </lineage>
</organism>
<dbReference type="PANTHER" id="PTHR47197:SF3">
    <property type="entry name" value="DIHYDRO-HEME D1 DEHYDROGENASE"/>
    <property type="match status" value="1"/>
</dbReference>
<evidence type="ECO:0000313" key="2">
    <source>
        <dbReference type="EMBL" id="NGO38273.1"/>
    </source>
</evidence>
<dbReference type="InterPro" id="IPR015943">
    <property type="entry name" value="WD40/YVTN_repeat-like_dom_sf"/>
</dbReference>
<accession>A0A6M1RKU3</accession>
<dbReference type="SUPFAM" id="SSF50969">
    <property type="entry name" value="YVTN repeat-like/Quinoprotein amine dehydrogenase"/>
    <property type="match status" value="1"/>
</dbReference>
<dbReference type="AlphaFoldDB" id="A0A6M1RKU3"/>
<comment type="caution">
    <text evidence="2">The sequence shown here is derived from an EMBL/GenBank/DDBJ whole genome shotgun (WGS) entry which is preliminary data.</text>
</comment>
<dbReference type="RefSeq" id="WP_165105656.1">
    <property type="nucleotide sequence ID" value="NZ_JAAKYA010000014.1"/>
</dbReference>
<sequence>MKSFRGSGAGWLGLLGMALVAQAVEAAVDLQEVRAWPLPGRVAEVGRLAPDPAQQRLFVALPQADTVQVLDLAAGRFLRPLSVPSPRALWYEQRPKILYVGSDSSGGQIKILDVEAWRTLKTVGRLPGVVQIRRDPPSFRIYAAHGEGALAVLHADTGVHTLSILLPDRPGDVVLERSGQRIFVSLQRSNAIAVVDRLTREMTEVWALNNARQPGPLALDEDRSRLYIACASPGSVLVWDTAGAREVERLPVEGAVRWLFVDPVRKRLLAGTDAGQCHVWQVEETGKFTHLGAAPLGSGRTEALYDPEEGALFVALPQERGQPAAIRKYVWRR</sequence>
<keyword evidence="1" id="KW-0732">Signal</keyword>
<proteinExistence type="predicted"/>
<reference evidence="2 3" key="1">
    <citation type="submission" date="2020-02" db="EMBL/GenBank/DDBJ databases">
        <title>Draft genome sequence of Limisphaera ngatamarikiensis NGM72.4T, a thermophilic Verrucomicrobia grouped in subdivision 3.</title>
        <authorList>
            <person name="Carere C.R."/>
            <person name="Steen J."/>
            <person name="Hugenholtz P."/>
            <person name="Stott M.B."/>
        </authorList>
    </citation>
    <scope>NUCLEOTIDE SEQUENCE [LARGE SCALE GENOMIC DNA]</scope>
    <source>
        <strain evidence="2 3">NGM72.4</strain>
    </source>
</reference>
<name>A0A6M1RKU3_9BACT</name>
<keyword evidence="3" id="KW-1185">Reference proteome</keyword>
<evidence type="ECO:0008006" key="4">
    <source>
        <dbReference type="Google" id="ProtNLM"/>
    </source>
</evidence>
<dbReference type="InterPro" id="IPR051200">
    <property type="entry name" value="Host-pathogen_enzymatic-act"/>
</dbReference>
<dbReference type="Proteomes" id="UP000477311">
    <property type="component" value="Unassembled WGS sequence"/>
</dbReference>
<evidence type="ECO:0000313" key="3">
    <source>
        <dbReference type="Proteomes" id="UP000477311"/>
    </source>
</evidence>
<dbReference type="PANTHER" id="PTHR47197">
    <property type="entry name" value="PROTEIN NIRF"/>
    <property type="match status" value="1"/>
</dbReference>
<protein>
    <recommendedName>
        <fullName evidence="4">YncE family protein</fullName>
    </recommendedName>
</protein>